<evidence type="ECO:0000313" key="4">
    <source>
        <dbReference type="Proteomes" id="UP001237642"/>
    </source>
</evidence>
<dbReference type="GO" id="GO:0010089">
    <property type="term" value="P:xylem development"/>
    <property type="evidence" value="ECO:0007669"/>
    <property type="project" value="InterPro"/>
</dbReference>
<evidence type="ECO:0000256" key="1">
    <source>
        <dbReference type="SAM" id="MobiDB-lite"/>
    </source>
</evidence>
<protein>
    <submittedName>
        <fullName evidence="3">Uncharacterized protein</fullName>
    </submittedName>
</protein>
<dbReference type="GO" id="GO:0048046">
    <property type="term" value="C:apoplast"/>
    <property type="evidence" value="ECO:0007669"/>
    <property type="project" value="TreeGrafter"/>
</dbReference>
<dbReference type="PANTHER" id="PTHR35301:SF6">
    <property type="entry name" value="CLAVATA3_ESR (CLE)-RELATED PROTEIN 42"/>
    <property type="match status" value="1"/>
</dbReference>
<feature type="compositionally biased region" description="Polar residues" evidence="1">
    <location>
        <begin position="91"/>
        <end position="100"/>
    </location>
</feature>
<dbReference type="EMBL" id="JAUIZM010000008">
    <property type="protein sequence ID" value="KAK1368023.1"/>
    <property type="molecule type" value="Genomic_DNA"/>
</dbReference>
<dbReference type="Proteomes" id="UP001237642">
    <property type="component" value="Unassembled WGS sequence"/>
</dbReference>
<comment type="caution">
    <text evidence="3">The sequence shown here is derived from an EMBL/GenBank/DDBJ whole genome shotgun (WGS) entry which is preliminary data.</text>
</comment>
<keyword evidence="2" id="KW-0732">Signal</keyword>
<dbReference type="PANTHER" id="PTHR35301">
    <property type="entry name" value="CLAVATA3/ESR (CLE)-RELATED PROTEIN 41-RELATED"/>
    <property type="match status" value="1"/>
</dbReference>
<feature type="chain" id="PRO_5042174106" evidence="2">
    <location>
        <begin position="26"/>
        <end position="123"/>
    </location>
</feature>
<sequence length="123" mass="13786">MARTSAYNNMTLFLFIFFFLVQVMPHQENTSQPLASKSDTAQSIYNVADKSNLQNSTIPHGDSSTITSINKQEPTKQQNIPSKVQHRKAYRSSQNHQGSTWRDRAINASAHEVPSGPNPISNR</sequence>
<keyword evidence="4" id="KW-1185">Reference proteome</keyword>
<dbReference type="InterPro" id="IPR037495">
    <property type="entry name" value="CLE41/42/44"/>
</dbReference>
<gene>
    <name evidence="3" type="ORF">POM88_034115</name>
</gene>
<reference evidence="3" key="2">
    <citation type="submission" date="2023-05" db="EMBL/GenBank/DDBJ databases">
        <authorList>
            <person name="Schelkunov M.I."/>
        </authorList>
    </citation>
    <scope>NUCLEOTIDE SEQUENCE</scope>
    <source>
        <strain evidence="3">Hsosn_3</strain>
        <tissue evidence="3">Leaf</tissue>
    </source>
</reference>
<proteinExistence type="predicted"/>
<evidence type="ECO:0000313" key="3">
    <source>
        <dbReference type="EMBL" id="KAK1368023.1"/>
    </source>
</evidence>
<accession>A0AAD8HKP1</accession>
<dbReference type="AlphaFoldDB" id="A0AAD8HKP1"/>
<feature type="compositionally biased region" description="Polar residues" evidence="1">
    <location>
        <begin position="46"/>
        <end position="82"/>
    </location>
</feature>
<organism evidence="3 4">
    <name type="scientific">Heracleum sosnowskyi</name>
    <dbReference type="NCBI Taxonomy" id="360622"/>
    <lineage>
        <taxon>Eukaryota</taxon>
        <taxon>Viridiplantae</taxon>
        <taxon>Streptophyta</taxon>
        <taxon>Embryophyta</taxon>
        <taxon>Tracheophyta</taxon>
        <taxon>Spermatophyta</taxon>
        <taxon>Magnoliopsida</taxon>
        <taxon>eudicotyledons</taxon>
        <taxon>Gunneridae</taxon>
        <taxon>Pentapetalae</taxon>
        <taxon>asterids</taxon>
        <taxon>campanulids</taxon>
        <taxon>Apiales</taxon>
        <taxon>Apiaceae</taxon>
        <taxon>Apioideae</taxon>
        <taxon>apioid superclade</taxon>
        <taxon>Tordylieae</taxon>
        <taxon>Tordyliinae</taxon>
        <taxon>Heracleum</taxon>
    </lineage>
</organism>
<reference evidence="3" key="1">
    <citation type="submission" date="2023-02" db="EMBL/GenBank/DDBJ databases">
        <title>Genome of toxic invasive species Heracleum sosnowskyi carries increased number of genes despite the absence of recent whole-genome duplications.</title>
        <authorList>
            <person name="Schelkunov M."/>
            <person name="Shtratnikova V."/>
            <person name="Makarenko M."/>
            <person name="Klepikova A."/>
            <person name="Omelchenko D."/>
            <person name="Novikova G."/>
            <person name="Obukhova E."/>
            <person name="Bogdanov V."/>
            <person name="Penin A."/>
            <person name="Logacheva M."/>
        </authorList>
    </citation>
    <scope>NUCLEOTIDE SEQUENCE</scope>
    <source>
        <strain evidence="3">Hsosn_3</strain>
        <tissue evidence="3">Leaf</tissue>
    </source>
</reference>
<feature type="signal peptide" evidence="2">
    <location>
        <begin position="1"/>
        <end position="25"/>
    </location>
</feature>
<evidence type="ECO:0000256" key="2">
    <source>
        <dbReference type="SAM" id="SignalP"/>
    </source>
</evidence>
<feature type="region of interest" description="Disordered" evidence="1">
    <location>
        <begin position="46"/>
        <end position="123"/>
    </location>
</feature>
<dbReference type="GO" id="GO:0033612">
    <property type="term" value="F:receptor serine/threonine kinase binding"/>
    <property type="evidence" value="ECO:0007669"/>
    <property type="project" value="InterPro"/>
</dbReference>
<name>A0AAD8HKP1_9APIA</name>